<feature type="transmembrane region" description="Helical" evidence="1">
    <location>
        <begin position="12"/>
        <end position="30"/>
    </location>
</feature>
<dbReference type="OrthoDB" id="1551186at2"/>
<proteinExistence type="predicted"/>
<dbReference type="STRING" id="1836467.BTR34_15435"/>
<feature type="transmembrane region" description="Helical" evidence="1">
    <location>
        <begin position="77"/>
        <end position="95"/>
    </location>
</feature>
<organism evidence="2 3">
    <name type="scientific">Maribacter hydrothermalis</name>
    <dbReference type="NCBI Taxonomy" id="1836467"/>
    <lineage>
        <taxon>Bacteria</taxon>
        <taxon>Pseudomonadati</taxon>
        <taxon>Bacteroidota</taxon>
        <taxon>Flavobacteriia</taxon>
        <taxon>Flavobacteriales</taxon>
        <taxon>Flavobacteriaceae</taxon>
        <taxon>Maribacter</taxon>
    </lineage>
</organism>
<name>A0A1B7ZCH4_9FLAO</name>
<evidence type="ECO:0000313" key="2">
    <source>
        <dbReference type="EMBL" id="OBR40819.1"/>
    </source>
</evidence>
<reference evidence="3" key="1">
    <citation type="submission" date="2016-06" db="EMBL/GenBank/DDBJ databases">
        <authorList>
            <person name="Zhan P."/>
        </authorList>
    </citation>
    <scope>NUCLEOTIDE SEQUENCE [LARGE SCALE GENOMIC DNA]</scope>
    <source>
        <strain evidence="3">T28</strain>
    </source>
</reference>
<dbReference type="EMBL" id="LZFP01000005">
    <property type="protein sequence ID" value="OBR40819.1"/>
    <property type="molecule type" value="Genomic_DNA"/>
</dbReference>
<dbReference type="KEGG" id="mart:BTR34_15435"/>
<feature type="transmembrane region" description="Helical" evidence="1">
    <location>
        <begin position="50"/>
        <end position="70"/>
    </location>
</feature>
<dbReference type="RefSeq" id="WP_068483223.1">
    <property type="nucleotide sequence ID" value="NZ_CP018760.1"/>
</dbReference>
<evidence type="ECO:0000256" key="1">
    <source>
        <dbReference type="SAM" id="Phobius"/>
    </source>
</evidence>
<comment type="caution">
    <text evidence="2">The sequence shown here is derived from an EMBL/GenBank/DDBJ whole genome shotgun (WGS) entry which is preliminary data.</text>
</comment>
<dbReference type="InterPro" id="IPR046289">
    <property type="entry name" value="DUF6326"/>
</dbReference>
<evidence type="ECO:0000313" key="3">
    <source>
        <dbReference type="Proteomes" id="UP000092164"/>
    </source>
</evidence>
<sequence>MKTKQLQSTLWIFLTANYLFCDVFSIYNSVFLNQLLTGEVDGIQFNEEFLLKFAIIMEIPMLMIVLSTVLKNRLNKILTITVAVLMLVVQFGSLVTGDNMLHYIFFSVVEICTLVAIIGVTAANKPL</sequence>
<dbReference type="AlphaFoldDB" id="A0A1B7ZCH4"/>
<feature type="transmembrane region" description="Helical" evidence="1">
    <location>
        <begin position="101"/>
        <end position="123"/>
    </location>
</feature>
<dbReference type="Proteomes" id="UP000092164">
    <property type="component" value="Unassembled WGS sequence"/>
</dbReference>
<dbReference type="Pfam" id="PF19851">
    <property type="entry name" value="DUF6326"/>
    <property type="match status" value="1"/>
</dbReference>
<protein>
    <submittedName>
        <fullName evidence="2">Uncharacterized protein</fullName>
    </submittedName>
</protein>
<keyword evidence="1" id="KW-0812">Transmembrane</keyword>
<accession>A0A1B7ZCH4</accession>
<gene>
    <name evidence="2" type="ORF">A9200_14615</name>
</gene>
<keyword evidence="1" id="KW-1133">Transmembrane helix</keyword>
<keyword evidence="1" id="KW-0472">Membrane</keyword>
<keyword evidence="3" id="KW-1185">Reference proteome</keyword>